<dbReference type="EMBL" id="QNGE01004837">
    <property type="protein sequence ID" value="KAA3672493.1"/>
    <property type="molecule type" value="Genomic_DNA"/>
</dbReference>
<evidence type="ECO:0000313" key="2">
    <source>
        <dbReference type="EMBL" id="KAA3672493.1"/>
    </source>
</evidence>
<feature type="domain" description="Reverse transcriptase" evidence="1">
    <location>
        <begin position="2"/>
        <end position="136"/>
    </location>
</feature>
<dbReference type="PANTHER" id="PTHR47027">
    <property type="entry name" value="REVERSE TRANSCRIPTASE DOMAIN-CONTAINING PROTEIN"/>
    <property type="match status" value="1"/>
</dbReference>
<dbReference type="InterPro" id="IPR000477">
    <property type="entry name" value="RT_dom"/>
</dbReference>
<name>A0A5J4NAK3_9TREM</name>
<accession>A0A5J4NAK3</accession>
<dbReference type="Pfam" id="PF00078">
    <property type="entry name" value="RVT_1"/>
    <property type="match status" value="1"/>
</dbReference>
<evidence type="ECO:0000313" key="3">
    <source>
        <dbReference type="Proteomes" id="UP000324629"/>
    </source>
</evidence>
<dbReference type="Proteomes" id="UP000324629">
    <property type="component" value="Unassembled WGS sequence"/>
</dbReference>
<sequence length="201" mass="22777">MLARILLNRLNANILEVNVPEEQCEFRASRRTIDLVFAARQLQEKCRELNQLLYALFVDFTKPFDSVSREALWTVLGKFGCPGKFVRLLHVGMKPKVQSCGSPSDEFDIVTAVKQDCVLAPALFSLYLTAMTTHNTNDSILHRPSRSINRVALSAAYSRWEPHNAKQTAVHDTVSTLRLERMQTQTTLNENARNAAIHQTH</sequence>
<keyword evidence="3" id="KW-1185">Reference proteome</keyword>
<gene>
    <name evidence="2" type="ORF">DEA37_0012357</name>
</gene>
<dbReference type="PANTHER" id="PTHR47027:SF20">
    <property type="entry name" value="REVERSE TRANSCRIPTASE-LIKE PROTEIN WITH RNA-DIRECTED DNA POLYMERASE DOMAIN"/>
    <property type="match status" value="1"/>
</dbReference>
<evidence type="ECO:0000259" key="1">
    <source>
        <dbReference type="Pfam" id="PF00078"/>
    </source>
</evidence>
<proteinExistence type="predicted"/>
<dbReference type="AlphaFoldDB" id="A0A5J4NAK3"/>
<reference evidence="2 3" key="1">
    <citation type="journal article" date="2019" name="Gigascience">
        <title>Whole-genome sequence of the oriental lung fluke Paragonimus westermani.</title>
        <authorList>
            <person name="Oey H."/>
            <person name="Zakrzewski M."/>
            <person name="Narain K."/>
            <person name="Devi K.R."/>
            <person name="Agatsuma T."/>
            <person name="Nawaratna S."/>
            <person name="Gobert G.N."/>
            <person name="Jones M.K."/>
            <person name="Ragan M.A."/>
            <person name="McManus D.P."/>
            <person name="Krause L."/>
        </authorList>
    </citation>
    <scope>NUCLEOTIDE SEQUENCE [LARGE SCALE GENOMIC DNA]</scope>
    <source>
        <strain evidence="2 3">IND2009</strain>
    </source>
</reference>
<comment type="caution">
    <text evidence="2">The sequence shown here is derived from an EMBL/GenBank/DDBJ whole genome shotgun (WGS) entry which is preliminary data.</text>
</comment>
<protein>
    <recommendedName>
        <fullName evidence="1">Reverse transcriptase domain-containing protein</fullName>
    </recommendedName>
</protein>
<organism evidence="2 3">
    <name type="scientific">Paragonimus westermani</name>
    <dbReference type="NCBI Taxonomy" id="34504"/>
    <lineage>
        <taxon>Eukaryota</taxon>
        <taxon>Metazoa</taxon>
        <taxon>Spiralia</taxon>
        <taxon>Lophotrochozoa</taxon>
        <taxon>Platyhelminthes</taxon>
        <taxon>Trematoda</taxon>
        <taxon>Digenea</taxon>
        <taxon>Plagiorchiida</taxon>
        <taxon>Troglotremata</taxon>
        <taxon>Troglotrematidae</taxon>
        <taxon>Paragonimus</taxon>
    </lineage>
</organism>